<comment type="caution">
    <text evidence="1">The sequence shown here is derived from an EMBL/GenBank/DDBJ whole genome shotgun (WGS) entry which is preliminary data.</text>
</comment>
<dbReference type="EMBL" id="VEVO01000003">
    <property type="protein sequence ID" value="KAF0044621.1"/>
    <property type="molecule type" value="Genomic_DNA"/>
</dbReference>
<evidence type="ECO:0000313" key="2">
    <source>
        <dbReference type="Proteomes" id="UP000438429"/>
    </source>
</evidence>
<protein>
    <submittedName>
        <fullName evidence="1">Uncharacterized protein</fullName>
    </submittedName>
</protein>
<accession>A0A6A4TPD8</accession>
<name>A0A6A4TPD8_SCOMX</name>
<organism evidence="1 2">
    <name type="scientific">Scophthalmus maximus</name>
    <name type="common">Turbot</name>
    <name type="synonym">Psetta maxima</name>
    <dbReference type="NCBI Taxonomy" id="52904"/>
    <lineage>
        <taxon>Eukaryota</taxon>
        <taxon>Metazoa</taxon>
        <taxon>Chordata</taxon>
        <taxon>Craniata</taxon>
        <taxon>Vertebrata</taxon>
        <taxon>Euteleostomi</taxon>
        <taxon>Actinopterygii</taxon>
        <taxon>Neopterygii</taxon>
        <taxon>Teleostei</taxon>
        <taxon>Neoteleostei</taxon>
        <taxon>Acanthomorphata</taxon>
        <taxon>Carangaria</taxon>
        <taxon>Pleuronectiformes</taxon>
        <taxon>Pleuronectoidei</taxon>
        <taxon>Scophthalmidae</taxon>
        <taxon>Scophthalmus</taxon>
    </lineage>
</organism>
<dbReference type="Proteomes" id="UP000438429">
    <property type="component" value="Unassembled WGS sequence"/>
</dbReference>
<gene>
    <name evidence="1" type="ORF">F2P81_003779</name>
</gene>
<proteinExistence type="predicted"/>
<reference evidence="1 2" key="1">
    <citation type="submission" date="2019-06" db="EMBL/GenBank/DDBJ databases">
        <title>Draft genomes of female and male turbot (Scophthalmus maximus).</title>
        <authorList>
            <person name="Xu H."/>
            <person name="Xu X.-W."/>
            <person name="Shao C."/>
            <person name="Chen S."/>
        </authorList>
    </citation>
    <scope>NUCLEOTIDE SEQUENCE [LARGE SCALE GENOMIC DNA]</scope>
    <source>
        <strain evidence="1">Ysfricsl-2016a</strain>
        <tissue evidence="1">Blood</tissue>
    </source>
</reference>
<sequence length="275" mass="30734">MHRTAPRDNTSSFGSLERSSIMRVWGTAKPRGRFRSIPLLARVRSRRKQSQIHSVCKYESNESGIYTVRTDTRAAALTLPDWPASALGQAFRAQLHLPTPALLHEELIFPRLLLHAQRKRRASDGSPNNAGQRRINARVLAPQPIQQAIHCLSSRVPFPLPSVPLTGRHRFPSTTRINDGRVTGANGIIHIHMELSRPTEGPRGVRPPRALVHQRKRECSVQLTVPTRIITVKSLQVSDLMNSSLDLPTDFCCETTARISRCAAAELSPRRSVPR</sequence>
<dbReference type="AlphaFoldDB" id="A0A6A4TPD8"/>
<evidence type="ECO:0000313" key="1">
    <source>
        <dbReference type="EMBL" id="KAF0044621.1"/>
    </source>
</evidence>